<dbReference type="Gene3D" id="3.60.21.10">
    <property type="match status" value="1"/>
</dbReference>
<dbReference type="InterPro" id="IPR006179">
    <property type="entry name" value="5_nucleotidase/apyrase"/>
</dbReference>
<organism evidence="5 6">
    <name type="scientific">Candidatus Francisella endociliophora</name>
    <dbReference type="NCBI Taxonomy" id="653937"/>
    <lineage>
        <taxon>Bacteria</taxon>
        <taxon>Pseudomonadati</taxon>
        <taxon>Pseudomonadota</taxon>
        <taxon>Gammaproteobacteria</taxon>
        <taxon>Thiotrichales</taxon>
        <taxon>Francisellaceae</taxon>
        <taxon>Francisella</taxon>
    </lineage>
</organism>
<dbReference type="OrthoDB" id="9803927at2"/>
<name>A0A097ERE8_9GAMM</name>
<dbReference type="RefSeq" id="WP_040010525.1">
    <property type="nucleotide sequence ID" value="NZ_CP009574.1"/>
</dbReference>
<keyword evidence="2" id="KW-0378">Hydrolase</keyword>
<gene>
    <name evidence="5" type="ORF">LO80_09325</name>
</gene>
<dbReference type="Proteomes" id="UP000029672">
    <property type="component" value="Chromosome"/>
</dbReference>
<accession>A0A097ERE8</accession>
<feature type="chain" id="PRO_5005108247" evidence="2">
    <location>
        <begin position="20"/>
        <end position="522"/>
    </location>
</feature>
<dbReference type="eggNOG" id="COG0737">
    <property type="taxonomic scope" value="Bacteria"/>
</dbReference>
<keyword evidence="6" id="KW-1185">Reference proteome</keyword>
<dbReference type="Pfam" id="PF02872">
    <property type="entry name" value="5_nucleotid_C"/>
    <property type="match status" value="1"/>
</dbReference>
<feature type="domain" description="Calcineurin-like phosphoesterase" evidence="3">
    <location>
        <begin position="24"/>
        <end position="265"/>
    </location>
</feature>
<dbReference type="STRING" id="1547445.LO80_09325"/>
<protein>
    <submittedName>
        <fullName evidence="5">2', 3'-cyclic nucleotide 2'-phosphodiesterase</fullName>
    </submittedName>
</protein>
<dbReference type="InterPro" id="IPR004843">
    <property type="entry name" value="Calcineurin-like_PHP"/>
</dbReference>
<evidence type="ECO:0000256" key="1">
    <source>
        <dbReference type="ARBA" id="ARBA00022729"/>
    </source>
</evidence>
<dbReference type="GO" id="GO:0000166">
    <property type="term" value="F:nucleotide binding"/>
    <property type="evidence" value="ECO:0007669"/>
    <property type="project" value="UniProtKB-KW"/>
</dbReference>
<keyword evidence="1 2" id="KW-0732">Signal</keyword>
<dbReference type="GO" id="GO:0016787">
    <property type="term" value="F:hydrolase activity"/>
    <property type="evidence" value="ECO:0007669"/>
    <property type="project" value="UniProtKB-KW"/>
</dbReference>
<reference evidence="5 6" key="1">
    <citation type="submission" date="2014-10" db="EMBL/GenBank/DDBJ databases">
        <title>Whole genome sequence of Francisella endociliophora strain FSC1006, isolated from a laboratory culture of the marine ciliate Euplotes raikovi.</title>
        <authorList>
            <person name="Granberg M."/>
            <person name="Backman S."/>
            <person name="Lundmark E."/>
            <person name="Nilsson E."/>
            <person name="Karlsson E."/>
            <person name="Thelaus J."/>
            <person name="Ohrman C."/>
            <person name="Larkeryd A."/>
            <person name="Stenberg P."/>
        </authorList>
    </citation>
    <scope>NUCLEOTIDE SEQUENCE [LARGE SCALE GENOMIC DNA]</scope>
    <source>
        <strain evidence="5 6">FSC1006</strain>
    </source>
</reference>
<comment type="similarity">
    <text evidence="2">Belongs to the 5'-nucleotidase family.</text>
</comment>
<dbReference type="EMBL" id="CP009574">
    <property type="protein sequence ID" value="AIT10151.1"/>
    <property type="molecule type" value="Genomic_DNA"/>
</dbReference>
<dbReference type="AlphaFoldDB" id="A0A097ERE8"/>
<dbReference type="Gene3D" id="3.90.780.10">
    <property type="entry name" value="5'-Nucleotidase, C-terminal domain"/>
    <property type="match status" value="1"/>
</dbReference>
<dbReference type="InterPro" id="IPR029052">
    <property type="entry name" value="Metallo-depent_PP-like"/>
</dbReference>
<dbReference type="HOGENOM" id="CLU_005854_7_3_6"/>
<dbReference type="InterPro" id="IPR008334">
    <property type="entry name" value="5'-Nucleotdase_C"/>
</dbReference>
<dbReference type="KEGG" id="frf:LO80_09325"/>
<dbReference type="PRINTS" id="PR01607">
    <property type="entry name" value="APYRASEFAMLY"/>
</dbReference>
<evidence type="ECO:0000256" key="2">
    <source>
        <dbReference type="RuleBase" id="RU362119"/>
    </source>
</evidence>
<feature type="signal peptide" evidence="2">
    <location>
        <begin position="1"/>
        <end position="19"/>
    </location>
</feature>
<feature type="domain" description="5'-Nucleotidase C-terminal" evidence="4">
    <location>
        <begin position="355"/>
        <end position="482"/>
    </location>
</feature>
<dbReference type="InterPro" id="IPR036907">
    <property type="entry name" value="5'-Nucleotdase_C_sf"/>
</dbReference>
<dbReference type="Pfam" id="PF00149">
    <property type="entry name" value="Metallophos"/>
    <property type="match status" value="1"/>
</dbReference>
<evidence type="ECO:0000313" key="5">
    <source>
        <dbReference type="EMBL" id="AIT10151.1"/>
    </source>
</evidence>
<sequence>MKKIISIILISISLSFCYAQDDITVLSLNDFHGQVEPNKNMVGAPKIASFIEKYRKTHPNLVVVAAGDNYQGTAISNISHGDVVNEFFDYIGLKYSAVGNHDFDYGQKWFKHWYKTSDVRFLAANIRYVNDALSGYIVRFFTEKYSLDYIKPFGYQTLPSGKTIYFIGLSTLETPETTAEKNISNLSFTNPVIAANKWIKYINDYKKHDIPKPDTIVLLTHIPTDQDNTNIFFSKRKDLNGESEIYAVVNNVKNISAVLTGHSHKFVNGTKNGVVVEQGESQGKDISVLHYDCHTTNRCVVTPEVVNLAKATKDLQPNKQVQAIIDKYKDSVKDELEKVITKAPVALPQHGQDNFYNSPLVYTFADIVKNQTDSDIGLLNGNGVRRSLPKGDITYGMIYESMPFDNMIVTFDIKGKDLLDVIKHSIIQKGDVTTGVLAGADIQLDKSANIQKVVINGKPLKKNKIYKLATMDFIYTGGDGFSFRGVSNYKDTNITVRDMIVNYWSKYPANIAKGWQSIKAQN</sequence>
<dbReference type="SUPFAM" id="SSF56300">
    <property type="entry name" value="Metallo-dependent phosphatases"/>
    <property type="match status" value="1"/>
</dbReference>
<evidence type="ECO:0000259" key="3">
    <source>
        <dbReference type="Pfam" id="PF00149"/>
    </source>
</evidence>
<evidence type="ECO:0000259" key="4">
    <source>
        <dbReference type="Pfam" id="PF02872"/>
    </source>
</evidence>
<evidence type="ECO:0000313" key="6">
    <source>
        <dbReference type="Proteomes" id="UP000029672"/>
    </source>
</evidence>
<keyword evidence="2" id="KW-0547">Nucleotide-binding</keyword>
<dbReference type="GO" id="GO:0009166">
    <property type="term" value="P:nucleotide catabolic process"/>
    <property type="evidence" value="ECO:0007669"/>
    <property type="project" value="InterPro"/>
</dbReference>
<proteinExistence type="inferred from homology"/>
<dbReference type="PANTHER" id="PTHR11575">
    <property type="entry name" value="5'-NUCLEOTIDASE-RELATED"/>
    <property type="match status" value="1"/>
</dbReference>
<dbReference type="PANTHER" id="PTHR11575:SF24">
    <property type="entry name" value="5'-NUCLEOTIDASE"/>
    <property type="match status" value="1"/>
</dbReference>
<dbReference type="SUPFAM" id="SSF55816">
    <property type="entry name" value="5'-nucleotidase (syn. UDP-sugar hydrolase), C-terminal domain"/>
    <property type="match status" value="1"/>
</dbReference>
<dbReference type="GO" id="GO:0030288">
    <property type="term" value="C:outer membrane-bounded periplasmic space"/>
    <property type="evidence" value="ECO:0007669"/>
    <property type="project" value="TreeGrafter"/>
</dbReference>